<dbReference type="Pfam" id="PF16221">
    <property type="entry name" value="HTH_47"/>
    <property type="match status" value="1"/>
</dbReference>
<protein>
    <submittedName>
        <fullName evidence="4">Polysaccharide biosynthesis protein with aminopeptidase-like domain protein</fullName>
    </submittedName>
</protein>
<keyword evidence="4" id="KW-0378">Hydrolase</keyword>
<keyword evidence="5" id="KW-1185">Reference proteome</keyword>
<evidence type="ECO:0000259" key="2">
    <source>
        <dbReference type="Pfam" id="PF16221"/>
    </source>
</evidence>
<dbReference type="GO" id="GO:0004177">
    <property type="term" value="F:aminopeptidase activity"/>
    <property type="evidence" value="ECO:0007669"/>
    <property type="project" value="UniProtKB-KW"/>
</dbReference>
<dbReference type="PIRSF" id="PIRSF015244">
    <property type="entry name" value="UCP015244"/>
    <property type="match status" value="1"/>
</dbReference>
<dbReference type="InterPro" id="IPR036388">
    <property type="entry name" value="WH-like_DNA-bd_sf"/>
</dbReference>
<organism evidence="4 5">
    <name type="scientific">Pseudoalteromonas holothuriae</name>
    <dbReference type="NCBI Taxonomy" id="2963714"/>
    <lineage>
        <taxon>Bacteria</taxon>
        <taxon>Pseudomonadati</taxon>
        <taxon>Pseudomonadota</taxon>
        <taxon>Gammaproteobacteria</taxon>
        <taxon>Alteromonadales</taxon>
        <taxon>Pseudoalteromonadaceae</taxon>
        <taxon>Pseudoalteromonas</taxon>
    </lineage>
</organism>
<comment type="caution">
    <text evidence="4">The sequence shown here is derived from an EMBL/GenBank/DDBJ whole genome shotgun (WGS) entry which is preliminary data.</text>
</comment>
<evidence type="ECO:0000259" key="1">
    <source>
        <dbReference type="Pfam" id="PF09940"/>
    </source>
</evidence>
<feature type="domain" description="DUF2172" evidence="1">
    <location>
        <begin position="58"/>
        <end position="149"/>
    </location>
</feature>
<sequence length="425" mass="48379">MIGTQIHQLATELWPICRSITGNGVRKTLNIIGEHLPNLKIHEVPTGTPCFDWTVPQEWNINDAYIIDPKGRKIVDFNISNLHVVGYSTPINLKLSLNELKEHLHTLPEQPDAIPYITSYYSRYWGFCLTQKQFDQLEDGEYHVVIDSELKNGHLTYAELIIEGKSKQEVFLSTYVCHPSLANNELSGPTVTTYLAKWLQQQPELRYSYRIVFIPETIGSLTYLSRHEHTLKKHVFAGFNITCIGDDRGYSYLPSRAENTLSDIVAQHVLQHLAPDYKTYPFIESGSDERRYCAPGIDLPIASIMRTKYNQYPEYHTSLDDLSLVTPSGLQGGYEALQRSLEVIERNEVLQLTVKCEPQLGKRGLYPNLSTKASNQLVSNMMNFIIYCDGKLSTLEIAQKIQVPIWDLYEIIDNLKGEGLIVVAN</sequence>
<gene>
    <name evidence="4" type="ORF">PSECIP111854_01893</name>
</gene>
<dbReference type="Gene3D" id="3.40.630.10">
    <property type="entry name" value="Zn peptidases"/>
    <property type="match status" value="1"/>
</dbReference>
<evidence type="ECO:0000313" key="4">
    <source>
        <dbReference type="EMBL" id="CAH9056930.1"/>
    </source>
</evidence>
<dbReference type="SUPFAM" id="SSF53187">
    <property type="entry name" value="Zn-dependent exopeptidases"/>
    <property type="match status" value="1"/>
</dbReference>
<reference evidence="4" key="1">
    <citation type="submission" date="2022-07" db="EMBL/GenBank/DDBJ databases">
        <authorList>
            <person name="Criscuolo A."/>
        </authorList>
    </citation>
    <scope>NUCLEOTIDE SEQUENCE</scope>
    <source>
        <strain evidence="4">CIP111854</strain>
    </source>
</reference>
<dbReference type="Gene3D" id="1.10.10.10">
    <property type="entry name" value="Winged helix-like DNA-binding domain superfamily/Winged helix DNA-binding domain"/>
    <property type="match status" value="1"/>
</dbReference>
<dbReference type="EMBL" id="CAMAPC010000006">
    <property type="protein sequence ID" value="CAH9056930.1"/>
    <property type="molecule type" value="Genomic_DNA"/>
</dbReference>
<keyword evidence="4" id="KW-0031">Aminopeptidase</keyword>
<accession>A0A9W4QX43</accession>
<evidence type="ECO:0000313" key="5">
    <source>
        <dbReference type="Proteomes" id="UP001152467"/>
    </source>
</evidence>
<dbReference type="InterPro" id="IPR032610">
    <property type="entry name" value="DUF2172"/>
</dbReference>
<feature type="domain" description="UCP01524 winged helix-turn-helix" evidence="2">
    <location>
        <begin position="352"/>
        <end position="422"/>
    </location>
</feature>
<dbReference type="InterPro" id="IPR012353">
    <property type="entry name" value="UCP015244"/>
</dbReference>
<dbReference type="Pfam" id="PF09940">
    <property type="entry name" value="DUF2172"/>
    <property type="match status" value="1"/>
</dbReference>
<dbReference type="Proteomes" id="UP001152467">
    <property type="component" value="Unassembled WGS sequence"/>
</dbReference>
<dbReference type="Pfam" id="PF16254">
    <property type="entry name" value="DUF4910"/>
    <property type="match status" value="1"/>
</dbReference>
<evidence type="ECO:0000259" key="3">
    <source>
        <dbReference type="Pfam" id="PF16254"/>
    </source>
</evidence>
<name>A0A9W4QX43_9GAMM</name>
<dbReference type="InterPro" id="IPR032589">
    <property type="entry name" value="DUF4910"/>
</dbReference>
<dbReference type="AlphaFoldDB" id="A0A9W4QX43"/>
<dbReference type="CDD" id="cd05644">
    <property type="entry name" value="M28_like"/>
    <property type="match status" value="1"/>
</dbReference>
<proteinExistence type="predicted"/>
<dbReference type="InterPro" id="IPR032622">
    <property type="entry name" value="UCP01524_HTH"/>
</dbReference>
<keyword evidence="4" id="KW-0645">Protease</keyword>
<feature type="domain" description="DUF4910" evidence="3">
    <location>
        <begin position="7"/>
        <end position="347"/>
    </location>
</feature>
<dbReference type="RefSeq" id="WP_261626279.1">
    <property type="nucleotide sequence ID" value="NZ_CAMAPC010000006.1"/>
</dbReference>
<dbReference type="Gene3D" id="3.50.30.90">
    <property type="match status" value="1"/>
</dbReference>